<name>A0AAD9VQG6_9HYME</name>
<comment type="caution">
    <text evidence="1">The sequence shown here is derived from an EMBL/GenBank/DDBJ whole genome shotgun (WGS) entry which is preliminary data.</text>
</comment>
<keyword evidence="2" id="KW-1185">Reference proteome</keyword>
<dbReference type="Proteomes" id="UP001258017">
    <property type="component" value="Unassembled WGS sequence"/>
</dbReference>
<proteinExistence type="predicted"/>
<protein>
    <submittedName>
        <fullName evidence="1">Uncharacterized protein</fullName>
    </submittedName>
</protein>
<evidence type="ECO:0000313" key="1">
    <source>
        <dbReference type="EMBL" id="KAK2582332.1"/>
    </source>
</evidence>
<gene>
    <name evidence="1" type="ORF">KPH14_004669</name>
</gene>
<organism evidence="1 2">
    <name type="scientific">Odynerus spinipes</name>
    <dbReference type="NCBI Taxonomy" id="1348599"/>
    <lineage>
        <taxon>Eukaryota</taxon>
        <taxon>Metazoa</taxon>
        <taxon>Ecdysozoa</taxon>
        <taxon>Arthropoda</taxon>
        <taxon>Hexapoda</taxon>
        <taxon>Insecta</taxon>
        <taxon>Pterygota</taxon>
        <taxon>Neoptera</taxon>
        <taxon>Endopterygota</taxon>
        <taxon>Hymenoptera</taxon>
        <taxon>Apocrita</taxon>
        <taxon>Aculeata</taxon>
        <taxon>Vespoidea</taxon>
        <taxon>Vespidae</taxon>
        <taxon>Eumeninae</taxon>
        <taxon>Odynerus</taxon>
    </lineage>
</organism>
<reference evidence="1" key="1">
    <citation type="submission" date="2021-08" db="EMBL/GenBank/DDBJ databases">
        <authorList>
            <person name="Misof B."/>
            <person name="Oliver O."/>
            <person name="Podsiadlowski L."/>
            <person name="Donath A."/>
            <person name="Peters R."/>
            <person name="Mayer C."/>
            <person name="Rust J."/>
            <person name="Gunkel S."/>
            <person name="Lesny P."/>
            <person name="Martin S."/>
            <person name="Oeyen J.P."/>
            <person name="Petersen M."/>
            <person name="Panagiotis P."/>
            <person name="Wilbrandt J."/>
            <person name="Tanja T."/>
        </authorList>
    </citation>
    <scope>NUCLEOTIDE SEQUENCE</scope>
    <source>
        <strain evidence="1">GBR_01_08_01A</strain>
        <tissue evidence="1">Thorax + abdomen</tissue>
    </source>
</reference>
<accession>A0AAD9VQG6</accession>
<dbReference type="AlphaFoldDB" id="A0AAD9VQG6"/>
<dbReference type="EMBL" id="JAIFRP010000031">
    <property type="protein sequence ID" value="KAK2582332.1"/>
    <property type="molecule type" value="Genomic_DNA"/>
</dbReference>
<reference evidence="1" key="2">
    <citation type="journal article" date="2023" name="Commun. Biol.">
        <title>Intrasexual cuticular hydrocarbon dimorphism in a wasp sheds light on hydrocarbon biosynthesis genes in Hymenoptera.</title>
        <authorList>
            <person name="Moris V.C."/>
            <person name="Podsiadlowski L."/>
            <person name="Martin S."/>
            <person name="Oeyen J.P."/>
            <person name="Donath A."/>
            <person name="Petersen M."/>
            <person name="Wilbrandt J."/>
            <person name="Misof B."/>
            <person name="Liedtke D."/>
            <person name="Thamm M."/>
            <person name="Scheiner R."/>
            <person name="Schmitt T."/>
            <person name="Niehuis O."/>
        </authorList>
    </citation>
    <scope>NUCLEOTIDE SEQUENCE</scope>
    <source>
        <strain evidence="1">GBR_01_08_01A</strain>
    </source>
</reference>
<sequence length="98" mass="10930">MYSSSLISNKSAPKLQKNLRWPGIEPGSTAWKATMLTITPPSQLKSLGAPILKQFILLQNMKIIKFKKNSHLRWPGIEPGSTAWKATMLTITPPSQTR</sequence>
<evidence type="ECO:0000313" key="2">
    <source>
        <dbReference type="Proteomes" id="UP001258017"/>
    </source>
</evidence>